<dbReference type="Proteomes" id="UP000836788">
    <property type="component" value="Chromosome 21"/>
</dbReference>
<dbReference type="Gene3D" id="3.30.1360.120">
    <property type="entry name" value="Probable tRNA modification gtpase trme, domain 1"/>
    <property type="match status" value="1"/>
</dbReference>
<organism evidence="3">
    <name type="scientific">Phaeodactylum tricornutum</name>
    <name type="common">Diatom</name>
    <dbReference type="NCBI Taxonomy" id="2850"/>
    <lineage>
        <taxon>Eukaryota</taxon>
        <taxon>Sar</taxon>
        <taxon>Stramenopiles</taxon>
        <taxon>Ochrophyta</taxon>
        <taxon>Bacillariophyta</taxon>
        <taxon>Bacillariophyceae</taxon>
        <taxon>Bacillariophycidae</taxon>
        <taxon>Naviculales</taxon>
        <taxon>Phaeodactylaceae</taxon>
        <taxon>Phaeodactylum</taxon>
    </lineage>
</organism>
<feature type="compositionally biased region" description="Basic and acidic residues" evidence="1">
    <location>
        <begin position="630"/>
        <end position="651"/>
    </location>
</feature>
<evidence type="ECO:0000256" key="1">
    <source>
        <dbReference type="SAM" id="MobiDB-lite"/>
    </source>
</evidence>
<dbReference type="InterPro" id="IPR045179">
    <property type="entry name" value="YgfZ/GcvT"/>
</dbReference>
<dbReference type="AlphaFoldDB" id="A0A8J9SZ36"/>
<feature type="compositionally biased region" description="Basic and acidic residues" evidence="1">
    <location>
        <begin position="589"/>
        <end position="618"/>
    </location>
</feature>
<feature type="signal peptide" evidence="2">
    <location>
        <begin position="1"/>
        <end position="22"/>
    </location>
</feature>
<dbReference type="PANTHER" id="PTHR22602:SF0">
    <property type="entry name" value="TRANSFERASE CAF17, MITOCHONDRIAL-RELATED"/>
    <property type="match status" value="1"/>
</dbReference>
<dbReference type="SUPFAM" id="SSF103025">
    <property type="entry name" value="Folate-binding domain"/>
    <property type="match status" value="1"/>
</dbReference>
<proteinExistence type="predicted"/>
<dbReference type="PANTHER" id="PTHR22602">
    <property type="entry name" value="TRANSFERASE CAF17, MITOCHONDRIAL-RELATED"/>
    <property type="match status" value="1"/>
</dbReference>
<dbReference type="EMBL" id="OU594962">
    <property type="protein sequence ID" value="CAG9285885.1"/>
    <property type="molecule type" value="Genomic_DNA"/>
</dbReference>
<gene>
    <name evidence="3" type="ORF">PTTT1_LOCUS30526</name>
</gene>
<reference evidence="3" key="1">
    <citation type="submission" date="2022-02" db="EMBL/GenBank/DDBJ databases">
        <authorList>
            <person name="Giguere J D."/>
        </authorList>
    </citation>
    <scope>NUCLEOTIDE SEQUENCE</scope>
    <source>
        <strain evidence="3">CCAP 1055/1</strain>
    </source>
</reference>
<dbReference type="GO" id="GO:0016226">
    <property type="term" value="P:iron-sulfur cluster assembly"/>
    <property type="evidence" value="ECO:0007669"/>
    <property type="project" value="TreeGrafter"/>
</dbReference>
<sequence>MGFLFWLATSVMLMTWIIQITSFPTKVNLRIEKSGVVCLRGSLDYEYVPPNEGLLQFETNLASSYPENTPASLRGEAVRSALRSGQCIGWKLDETPLKFGVVGVNGDGCLSFLNNKLTQTFSASGLVDSLGSFYQACLLNGKGRLVDRLSVAITSVDSGYMLTSPGHAGESLFRKLDPYIFPLDQVELIDSTSSSCIFDLVSTNIDDVRTVFNEQILPRIDLKNNNCFQLPSARQCTMIPLQGGVDPSLLIVPSTSVNSCAAVGYTFCFLNDHEKIGTHVWDFLISDGNTKGPVQIGALEFESLRIESGSVGFEREMLANQKDSFLAPPTPLELHLDYTINMEKGCYLGQEGIASVVKNPRGPPRMLYQVVFDDDFNVYDYQSAGDRSIVENLTRVPRAGDKVFVLGSNAEIEVGVLTSVAEPGSTGEPVTVGLALVRRADSIIKKMKAKNLEINRRIEVDTPMEGGSGMIPPPALDPLDGLEVIIGGGSAVGSLRGVPSRRFRNGRNMFDNIPDFVNQLSQEQDGEFLMANRNSDGTRFQPDAPAAKTAFLPTEDGAANLGDDEDDLKTLQKTAAKARKEAAAAADEARRKAEKMDSLQKRAEEAMARRKEKVRVETAAESTNEDEADSEAKRKAEKMELLKKRAEEAVGRRAQKNQGGG</sequence>
<dbReference type="InterPro" id="IPR027266">
    <property type="entry name" value="TrmE/GcvT-like"/>
</dbReference>
<name>A0A8J9SZ36_PHATR</name>
<protein>
    <submittedName>
        <fullName evidence="3">Uncharacterized protein</fullName>
    </submittedName>
</protein>
<evidence type="ECO:0000256" key="2">
    <source>
        <dbReference type="SAM" id="SignalP"/>
    </source>
</evidence>
<feature type="chain" id="PRO_5035471465" evidence="2">
    <location>
        <begin position="23"/>
        <end position="661"/>
    </location>
</feature>
<keyword evidence="2" id="KW-0732">Signal</keyword>
<evidence type="ECO:0000313" key="3">
    <source>
        <dbReference type="EMBL" id="CAG9285885.1"/>
    </source>
</evidence>
<accession>A0A8J9SZ36</accession>
<feature type="region of interest" description="Disordered" evidence="1">
    <location>
        <begin position="589"/>
        <end position="661"/>
    </location>
</feature>